<proteinExistence type="predicted"/>
<dbReference type="OrthoDB" id="289097at2"/>
<dbReference type="KEGG" id="psl:Psta_0004"/>
<dbReference type="Proteomes" id="UP000001887">
    <property type="component" value="Chromosome"/>
</dbReference>
<evidence type="ECO:0008006" key="3">
    <source>
        <dbReference type="Google" id="ProtNLM"/>
    </source>
</evidence>
<dbReference type="STRING" id="530564.Psta_0004"/>
<dbReference type="HOGENOM" id="CLU_1702628_0_0_0"/>
<gene>
    <name evidence="1" type="ordered locus">Psta_0004</name>
</gene>
<dbReference type="EMBL" id="CP001848">
    <property type="protein sequence ID" value="ADB14701.1"/>
    <property type="molecule type" value="Genomic_DNA"/>
</dbReference>
<keyword evidence="2" id="KW-1185">Reference proteome</keyword>
<evidence type="ECO:0000313" key="1">
    <source>
        <dbReference type="EMBL" id="ADB14701.1"/>
    </source>
</evidence>
<protein>
    <recommendedName>
        <fullName evidence="3">Carboxypeptidase regulatory-like domain-containing protein</fullName>
    </recommendedName>
</protein>
<evidence type="ECO:0000313" key="2">
    <source>
        <dbReference type="Proteomes" id="UP000001887"/>
    </source>
</evidence>
<dbReference type="AlphaFoldDB" id="D2QZE3"/>
<accession>D2QZE3</accession>
<organism evidence="1 2">
    <name type="scientific">Pirellula staleyi (strain ATCC 27377 / DSM 6068 / ICPB 4128)</name>
    <name type="common">Pirella staleyi</name>
    <dbReference type="NCBI Taxonomy" id="530564"/>
    <lineage>
        <taxon>Bacteria</taxon>
        <taxon>Pseudomonadati</taxon>
        <taxon>Planctomycetota</taxon>
        <taxon>Planctomycetia</taxon>
        <taxon>Pirellulales</taxon>
        <taxon>Pirellulaceae</taxon>
        <taxon>Pirellula</taxon>
    </lineage>
</organism>
<reference evidence="1 2" key="1">
    <citation type="journal article" date="2009" name="Stand. Genomic Sci.">
        <title>Complete genome sequence of Pirellula staleyi type strain (ATCC 27377).</title>
        <authorList>
            <person name="Clum A."/>
            <person name="Tindall B.J."/>
            <person name="Sikorski J."/>
            <person name="Ivanova N."/>
            <person name="Mavrommatis K."/>
            <person name="Lucas S."/>
            <person name="Glavina del Rio T."/>
            <person name="Nolan M."/>
            <person name="Chen F."/>
            <person name="Tice H."/>
            <person name="Pitluck S."/>
            <person name="Cheng J.F."/>
            <person name="Chertkov O."/>
            <person name="Brettin T."/>
            <person name="Han C."/>
            <person name="Detter J.C."/>
            <person name="Kuske C."/>
            <person name="Bruce D."/>
            <person name="Goodwin L."/>
            <person name="Ovchinikova G."/>
            <person name="Pati A."/>
            <person name="Mikhailova N."/>
            <person name="Chen A."/>
            <person name="Palaniappan K."/>
            <person name="Land M."/>
            <person name="Hauser L."/>
            <person name="Chang Y.J."/>
            <person name="Jeffries C.D."/>
            <person name="Chain P."/>
            <person name="Rohde M."/>
            <person name="Goker M."/>
            <person name="Bristow J."/>
            <person name="Eisen J.A."/>
            <person name="Markowitz V."/>
            <person name="Hugenholtz P."/>
            <person name="Kyrpides N.C."/>
            <person name="Klenk H.P."/>
            <person name="Lapidus A."/>
        </authorList>
    </citation>
    <scope>NUCLEOTIDE SEQUENCE [LARGE SCALE GENOMIC DNA]</scope>
    <source>
        <strain evidence="2">ATCC 27377 / DSM 6068 / ICPB 4128</strain>
    </source>
</reference>
<sequence precursor="true">MNFLDAHLSRASQPALLRIARKLQLVTFGLAALVLAAIATGCGSSNAQVHGKVTLPDGSPAIGVVVSFQEPTLQLGATGVTDMQGVYNLHTEKPGDGAPLGNYKIAVFQPGPADSSQPDPPRLFPKRYENRDQSQLAFEVKPGDNEFNIALAAQ</sequence>
<name>D2QZE3_PIRSD</name>